<dbReference type="PANTHER" id="PTHR42865">
    <property type="entry name" value="PROTON/GLUTAMATE-ASPARTATE SYMPORTER"/>
    <property type="match status" value="1"/>
</dbReference>
<feature type="transmembrane region" description="Helical" evidence="9">
    <location>
        <begin position="153"/>
        <end position="172"/>
    </location>
</feature>
<feature type="transmembrane region" description="Helical" evidence="9">
    <location>
        <begin position="184"/>
        <end position="208"/>
    </location>
</feature>
<keyword evidence="7 9" id="KW-0472">Membrane</keyword>
<dbReference type="Proteomes" id="UP000077961">
    <property type="component" value="Unassembled WGS sequence"/>
</dbReference>
<evidence type="ECO:0000256" key="3">
    <source>
        <dbReference type="ARBA" id="ARBA00022475"/>
    </source>
</evidence>
<evidence type="ECO:0000256" key="5">
    <source>
        <dbReference type="ARBA" id="ARBA00022847"/>
    </source>
</evidence>
<dbReference type="InterPro" id="IPR036458">
    <property type="entry name" value="Na:dicarbo_symporter_sf"/>
</dbReference>
<evidence type="ECO:0000313" key="11">
    <source>
        <dbReference type="EMBL" id="OAJ62576.1"/>
    </source>
</evidence>
<evidence type="ECO:0000256" key="6">
    <source>
        <dbReference type="ARBA" id="ARBA00022989"/>
    </source>
</evidence>
<dbReference type="Gene3D" id="1.10.3860.10">
    <property type="entry name" value="Sodium:dicarboxylate symporter"/>
    <property type="match status" value="1"/>
</dbReference>
<protein>
    <submittedName>
        <fullName evidence="11">Glutamate/aspartate:proton symporter GltP</fullName>
    </submittedName>
</protein>
<evidence type="ECO:0000256" key="4">
    <source>
        <dbReference type="ARBA" id="ARBA00022692"/>
    </source>
</evidence>
<dbReference type="GO" id="GO:0005886">
    <property type="term" value="C:plasma membrane"/>
    <property type="evidence" value="ECO:0007669"/>
    <property type="project" value="UniProtKB-SubCell"/>
</dbReference>
<dbReference type="SUPFAM" id="SSF118215">
    <property type="entry name" value="Proton glutamate symport protein"/>
    <property type="match status" value="1"/>
</dbReference>
<evidence type="ECO:0000256" key="1">
    <source>
        <dbReference type="ARBA" id="ARBA00004651"/>
    </source>
</evidence>
<evidence type="ECO:0000313" key="10">
    <source>
        <dbReference type="EMBL" id="OAJ62449.1"/>
    </source>
</evidence>
<feature type="transmembrane region" description="Helical" evidence="9">
    <location>
        <begin position="46"/>
        <end position="67"/>
    </location>
</feature>
<comment type="caution">
    <text evidence="11">The sequence shown here is derived from an EMBL/GenBank/DDBJ whole genome shotgun (WGS) entry which is preliminary data.</text>
</comment>
<organism evidence="11 13">
    <name type="scientific">Paraburkholderia ginsengiterrae</name>
    <dbReference type="NCBI Taxonomy" id="1462993"/>
    <lineage>
        <taxon>Bacteria</taxon>
        <taxon>Pseudomonadati</taxon>
        <taxon>Pseudomonadota</taxon>
        <taxon>Betaproteobacteria</taxon>
        <taxon>Burkholderiales</taxon>
        <taxon>Burkholderiaceae</taxon>
        <taxon>Paraburkholderia</taxon>
    </lineage>
</organism>
<dbReference type="AlphaFoldDB" id="A0A1A9N9W0"/>
<dbReference type="PANTHER" id="PTHR42865:SF1">
    <property type="entry name" value="AEROBIC C4-DICARBOXYLATE TRANSPORT PROTEIN"/>
    <property type="match status" value="1"/>
</dbReference>
<evidence type="ECO:0000256" key="7">
    <source>
        <dbReference type="ARBA" id="ARBA00023136"/>
    </source>
</evidence>
<dbReference type="EMBL" id="LXJZ01000051">
    <property type="protein sequence ID" value="OAJ62449.1"/>
    <property type="molecule type" value="Genomic_DNA"/>
</dbReference>
<accession>A0A1A9N9W0</accession>
<dbReference type="FunFam" id="1.10.3860.10:FF:000001">
    <property type="entry name" value="C4-dicarboxylate transport protein"/>
    <property type="match status" value="1"/>
</dbReference>
<evidence type="ECO:0000256" key="8">
    <source>
        <dbReference type="ARBA" id="ARBA00053346"/>
    </source>
</evidence>
<dbReference type="Pfam" id="PF00375">
    <property type="entry name" value="SDF"/>
    <property type="match status" value="1"/>
</dbReference>
<comment type="subcellular location">
    <subcellularLocation>
        <location evidence="1">Cell membrane</location>
        <topology evidence="1">Multi-pass membrane protein</topology>
    </subcellularLocation>
</comment>
<name>A0A1A9N9W0_9BURK</name>
<dbReference type="RefSeq" id="WP_064265715.1">
    <property type="nucleotide sequence ID" value="NZ_LXJZ01000051.1"/>
</dbReference>
<evidence type="ECO:0000256" key="2">
    <source>
        <dbReference type="ARBA" id="ARBA00022448"/>
    </source>
</evidence>
<proteinExistence type="predicted"/>
<dbReference type="GO" id="GO:0015138">
    <property type="term" value="F:fumarate transmembrane transporter activity"/>
    <property type="evidence" value="ECO:0007669"/>
    <property type="project" value="TreeGrafter"/>
</dbReference>
<evidence type="ECO:0000256" key="9">
    <source>
        <dbReference type="SAM" id="Phobius"/>
    </source>
</evidence>
<dbReference type="Proteomes" id="UP000078116">
    <property type="component" value="Unassembled WGS sequence"/>
</dbReference>
<dbReference type="GO" id="GO:0015141">
    <property type="term" value="F:succinate transmembrane transporter activity"/>
    <property type="evidence" value="ECO:0007669"/>
    <property type="project" value="TreeGrafter"/>
</dbReference>
<gene>
    <name evidence="10" type="ORF">A6V36_21100</name>
    <name evidence="11" type="ORF">A6V37_22390</name>
</gene>
<sequence>MSKRGANQRRWYRGRTFHVLVAVLMGILVGHFFPNVGVEIKPLADIFVRLIKMVIGPIVFIMIVTGISNAGDLRKAGRIGLMALVYFEIITTVALALGLLVSNIAKPGGGVPVAAITRSALPNASKGAATTWVDTVVAIFPDNAVKAFVNGDLVQIIAFSIFFGCALALMGARGKPVEEFFERIGVVLFGIIKIVMKYAPVAAFSAIAFSVGKYGIGSLLVLGKLVGYMYLTMAFFVFAVLGLIAQLNGLSLWRLLKYCKEEIILVLGTVPSETVLPTLMEKLEALGVSKRAVGLVMPTGYSFNQIGAAIYLSMSVLFIAQVYGIDLGMSEQIGILLILMLTSKGSAGVTGSAFVVLASTVASTHVVPVEGVALLLGVEQFMSIGRATLTVIGNLVATVVVGKLAGEFDSSIALQCYKKHFEDPSMVRI</sequence>
<dbReference type="GO" id="GO:0070778">
    <property type="term" value="P:L-aspartate transmembrane transport"/>
    <property type="evidence" value="ECO:0007669"/>
    <property type="project" value="TreeGrafter"/>
</dbReference>
<comment type="function">
    <text evidence="8">Responsible for the transport of dicarboxylates such as succinate, fumarate, and malate from the periplasm across the membrane.</text>
</comment>
<keyword evidence="12" id="KW-1185">Reference proteome</keyword>
<keyword evidence="3" id="KW-1003">Cell membrane</keyword>
<feature type="transmembrane region" description="Helical" evidence="9">
    <location>
        <begin position="12"/>
        <end position="34"/>
    </location>
</feature>
<reference evidence="12 13" key="1">
    <citation type="submission" date="2016-04" db="EMBL/GenBank/DDBJ databases">
        <title>Reclassification of Paraburkholderia panaciterrae (Farh et al. 2015) Dobritsa &amp; Samadpour 2016 as a later homotypic synonym of Paraburkholderia ginsengiterrae (Farh et al. 2015) Dobritsa &amp; Samadpour 2016.</title>
        <authorList>
            <person name="Dobritsa A.P."/>
            <person name="Kutumbaka K."/>
            <person name="Samadpour M."/>
        </authorList>
    </citation>
    <scope>NUCLEOTIDE SEQUENCE [LARGE SCALE GENOMIC DNA]</scope>
    <source>
        <strain evidence="11 13">DCY85</strain>
        <strain evidence="10 12">DCY85-1</strain>
    </source>
</reference>
<keyword evidence="6 9" id="KW-1133">Transmembrane helix</keyword>
<feature type="transmembrane region" description="Helical" evidence="9">
    <location>
        <begin position="228"/>
        <end position="250"/>
    </location>
</feature>
<keyword evidence="4 9" id="KW-0812">Transmembrane</keyword>
<dbReference type="EMBL" id="LXKA01000165">
    <property type="protein sequence ID" value="OAJ62576.1"/>
    <property type="molecule type" value="Genomic_DNA"/>
</dbReference>
<keyword evidence="5" id="KW-0769">Symport</keyword>
<feature type="transmembrane region" description="Helical" evidence="9">
    <location>
        <begin position="300"/>
        <end position="323"/>
    </location>
</feature>
<feature type="transmembrane region" description="Helical" evidence="9">
    <location>
        <begin position="79"/>
        <end position="101"/>
    </location>
</feature>
<feature type="transmembrane region" description="Helical" evidence="9">
    <location>
        <begin position="335"/>
        <end position="361"/>
    </location>
</feature>
<evidence type="ECO:0000313" key="13">
    <source>
        <dbReference type="Proteomes" id="UP000078116"/>
    </source>
</evidence>
<dbReference type="STRING" id="1462993.A6V36_21100"/>
<evidence type="ECO:0000313" key="12">
    <source>
        <dbReference type="Proteomes" id="UP000077961"/>
    </source>
</evidence>
<dbReference type="GO" id="GO:0015366">
    <property type="term" value="F:malate:proton symporter activity"/>
    <property type="evidence" value="ECO:0007669"/>
    <property type="project" value="TreeGrafter"/>
</dbReference>
<dbReference type="InterPro" id="IPR001991">
    <property type="entry name" value="Na-dicarboxylate_symporter"/>
</dbReference>
<keyword evidence="2" id="KW-0813">Transport</keyword>
<dbReference type="PRINTS" id="PR00173">
    <property type="entry name" value="EDTRNSPORT"/>
</dbReference>
<dbReference type="OrthoDB" id="9766690at2"/>